<evidence type="ECO:0000259" key="3">
    <source>
        <dbReference type="PROSITE" id="PS50885"/>
    </source>
</evidence>
<feature type="domain" description="HAMP" evidence="3">
    <location>
        <begin position="325"/>
        <end position="380"/>
    </location>
</feature>
<evidence type="ECO:0000256" key="1">
    <source>
        <dbReference type="SAM" id="Phobius"/>
    </source>
</evidence>
<dbReference type="SUPFAM" id="SSF55073">
    <property type="entry name" value="Nucleotide cyclase"/>
    <property type="match status" value="1"/>
</dbReference>
<evidence type="ECO:0000313" key="4">
    <source>
        <dbReference type="EMBL" id="AYB32597.1"/>
    </source>
</evidence>
<reference evidence="5" key="1">
    <citation type="submission" date="2018-09" db="EMBL/GenBank/DDBJ databases">
        <title>Chryseolinea sp. KIS68-18 isolated from soil.</title>
        <authorList>
            <person name="Weon H.-Y."/>
            <person name="Kwon S.-W."/>
            <person name="Lee S.A."/>
        </authorList>
    </citation>
    <scope>NUCLEOTIDE SEQUENCE [LARGE SCALE GENOMIC DNA]</scope>
    <source>
        <strain evidence="5">KIS68-18</strain>
    </source>
</reference>
<dbReference type="PANTHER" id="PTHR43081">
    <property type="entry name" value="ADENYLATE CYCLASE, TERMINAL-DIFFERENTIATION SPECIFIC-RELATED"/>
    <property type="match status" value="1"/>
</dbReference>
<gene>
    <name evidence="4" type="ORF">D4L85_19335</name>
</gene>
<protein>
    <submittedName>
        <fullName evidence="4">HAMP domain-containing protein</fullName>
    </submittedName>
</protein>
<dbReference type="CDD" id="cd06225">
    <property type="entry name" value="HAMP"/>
    <property type="match status" value="1"/>
</dbReference>
<dbReference type="KEGG" id="chk:D4L85_19335"/>
<dbReference type="EMBL" id="CP032382">
    <property type="protein sequence ID" value="AYB32597.1"/>
    <property type="molecule type" value="Genomic_DNA"/>
</dbReference>
<feature type="domain" description="Guanylate cyclase" evidence="2">
    <location>
        <begin position="438"/>
        <end position="564"/>
    </location>
</feature>
<sequence length="688" mass="78420">MVRVSCFGWRRSRLFNNNLNPAAHAVDRESLSFWMFTSFRQRLLFCFSLILGASFLIVILTHYHQLAREKISRSTALIESAYVLMLKDINIKSDLFNQDVHQPAFFETRTSPNLRDHQRMKDSIELTLDAAIASFQHLPYTMDSGLYVVERQLKGSEALFDTLTALLLDRGYKDYNLEGAMRRHIHWLENHHAIPADKMLSLRRHEKDYIIRQEPEYVMKLNAMVTDLMKRYPSSSDSAAVHLAGYRDRFNEMVALETRMGLRNNSGLKRQMDDKLKAIGHSLNQVVIEAQAREKESLTQLNRLFLFLSLLLVMLSVVASFIIARRITRPLTELTEFITRFIDSQFTVEEKAPTVRTKDEIGKLAANFTLLKDEVISHLKFFKQKVDERTAELNHANQRLLAINEANARFVPTPFLKFLGKNSIEEVGPGDQVHGEMTVLFTDIRAFTNLSETLSPQENFDFVNTYLREMVPVIERHKGFIDKFIGDTIMAIFPDSPDGAVDAALDFSKAIARFNEHLRAKNIAPIAIGTGIHTGKLVLGTIGNANRLETTVISDAVNIASRLEGLCKHYHASIIVSDDTLVKANALSKRNFRYLDDVRVKGKLKSIRVFEVLDPEKDSLKISYLTHYESGIARMKAGDHEEARQIFAALHQKNPADGLLSLLLQRCEKRAEHGPSLPWDGVEIMHVK</sequence>
<dbReference type="InterPro" id="IPR029787">
    <property type="entry name" value="Nucleotide_cyclase"/>
</dbReference>
<dbReference type="SMART" id="SM00044">
    <property type="entry name" value="CYCc"/>
    <property type="match status" value="1"/>
</dbReference>
<keyword evidence="1" id="KW-1133">Transmembrane helix</keyword>
<dbReference type="InterPro" id="IPR003660">
    <property type="entry name" value="HAMP_dom"/>
</dbReference>
<dbReference type="Proteomes" id="UP000266183">
    <property type="component" value="Chromosome"/>
</dbReference>
<dbReference type="InterPro" id="IPR050697">
    <property type="entry name" value="Adenylyl/Guanylyl_Cyclase_3/4"/>
</dbReference>
<organism evidence="4 5">
    <name type="scientific">Chryseolinea soli</name>
    <dbReference type="NCBI Taxonomy" id="2321403"/>
    <lineage>
        <taxon>Bacteria</taxon>
        <taxon>Pseudomonadati</taxon>
        <taxon>Bacteroidota</taxon>
        <taxon>Cytophagia</taxon>
        <taxon>Cytophagales</taxon>
        <taxon>Fulvivirgaceae</taxon>
        <taxon>Chryseolinea</taxon>
    </lineage>
</organism>
<evidence type="ECO:0000313" key="5">
    <source>
        <dbReference type="Proteomes" id="UP000266183"/>
    </source>
</evidence>
<keyword evidence="1" id="KW-0472">Membrane</keyword>
<dbReference type="PROSITE" id="PS50885">
    <property type="entry name" value="HAMP"/>
    <property type="match status" value="1"/>
</dbReference>
<dbReference type="GO" id="GO:0006171">
    <property type="term" value="P:cAMP biosynthetic process"/>
    <property type="evidence" value="ECO:0007669"/>
    <property type="project" value="TreeGrafter"/>
</dbReference>
<dbReference type="GO" id="GO:0035556">
    <property type="term" value="P:intracellular signal transduction"/>
    <property type="evidence" value="ECO:0007669"/>
    <property type="project" value="InterPro"/>
</dbReference>
<dbReference type="PROSITE" id="PS50125">
    <property type="entry name" value="GUANYLATE_CYCLASE_2"/>
    <property type="match status" value="1"/>
</dbReference>
<proteinExistence type="predicted"/>
<name>A0A385SQS4_9BACT</name>
<feature type="transmembrane region" description="Helical" evidence="1">
    <location>
        <begin position="304"/>
        <end position="324"/>
    </location>
</feature>
<keyword evidence="5" id="KW-1185">Reference proteome</keyword>
<dbReference type="Gene3D" id="3.30.70.1230">
    <property type="entry name" value="Nucleotide cyclase"/>
    <property type="match status" value="1"/>
</dbReference>
<dbReference type="CDD" id="cd07302">
    <property type="entry name" value="CHD"/>
    <property type="match status" value="1"/>
</dbReference>
<dbReference type="SUPFAM" id="SSF158472">
    <property type="entry name" value="HAMP domain-like"/>
    <property type="match status" value="1"/>
</dbReference>
<dbReference type="PANTHER" id="PTHR43081:SF1">
    <property type="entry name" value="ADENYLATE CYCLASE, TERMINAL-DIFFERENTIATION SPECIFIC"/>
    <property type="match status" value="1"/>
</dbReference>
<evidence type="ECO:0000259" key="2">
    <source>
        <dbReference type="PROSITE" id="PS50125"/>
    </source>
</evidence>
<dbReference type="Pfam" id="PF00211">
    <property type="entry name" value="Guanylate_cyc"/>
    <property type="match status" value="1"/>
</dbReference>
<dbReference type="GO" id="GO:0004016">
    <property type="term" value="F:adenylate cyclase activity"/>
    <property type="evidence" value="ECO:0007669"/>
    <property type="project" value="UniProtKB-ARBA"/>
</dbReference>
<dbReference type="Gene3D" id="6.10.340.10">
    <property type="match status" value="1"/>
</dbReference>
<feature type="transmembrane region" description="Helical" evidence="1">
    <location>
        <begin position="42"/>
        <end position="63"/>
    </location>
</feature>
<dbReference type="InterPro" id="IPR001054">
    <property type="entry name" value="A/G_cyclase"/>
</dbReference>
<dbReference type="GO" id="GO:0016020">
    <property type="term" value="C:membrane"/>
    <property type="evidence" value="ECO:0007669"/>
    <property type="project" value="InterPro"/>
</dbReference>
<accession>A0A385SQS4</accession>
<dbReference type="AlphaFoldDB" id="A0A385SQS4"/>
<keyword evidence="1" id="KW-0812">Transmembrane</keyword>